<dbReference type="Proteomes" id="UP001597296">
    <property type="component" value="Unassembled WGS sequence"/>
</dbReference>
<evidence type="ECO:0000256" key="7">
    <source>
        <dbReference type="PIRNR" id="PIRNR004532"/>
    </source>
</evidence>
<dbReference type="RefSeq" id="WP_377318791.1">
    <property type="nucleotide sequence ID" value="NZ_JBHUIY010000051.1"/>
</dbReference>
<keyword evidence="6 7" id="KW-0119">Carbohydrate metabolism</keyword>
<dbReference type="Pfam" id="PF03320">
    <property type="entry name" value="FBPase_glpX"/>
    <property type="match status" value="1"/>
</dbReference>
<name>A0ABW5CFI9_9PROT</name>
<comment type="similarity">
    <text evidence="2 7">Belongs to the FBPase class 2 family.</text>
</comment>
<evidence type="ECO:0000313" key="9">
    <source>
        <dbReference type="Proteomes" id="UP001597296"/>
    </source>
</evidence>
<evidence type="ECO:0000256" key="1">
    <source>
        <dbReference type="ARBA" id="ARBA00001273"/>
    </source>
</evidence>
<dbReference type="PANTHER" id="PTHR30447">
    <property type="entry name" value="FRUCTOSE-1,6-BISPHOSPHATASE CLASS 2"/>
    <property type="match status" value="1"/>
</dbReference>
<accession>A0ABW5CFI9</accession>
<comment type="caution">
    <text evidence="8">The sequence shown here is derived from an EMBL/GenBank/DDBJ whole genome shotgun (WGS) entry which is preliminary data.</text>
</comment>
<dbReference type="Gene3D" id="3.30.540.10">
    <property type="entry name" value="Fructose-1,6-Bisphosphatase, subunit A, domain 1"/>
    <property type="match status" value="1"/>
</dbReference>
<dbReference type="InterPro" id="IPR004464">
    <property type="entry name" value="FBPase_class-2/SBPase"/>
</dbReference>
<keyword evidence="3" id="KW-0479">Metal-binding</keyword>
<reference evidence="9" key="1">
    <citation type="journal article" date="2019" name="Int. J. Syst. Evol. Microbiol.">
        <title>The Global Catalogue of Microorganisms (GCM) 10K type strain sequencing project: providing services to taxonomists for standard genome sequencing and annotation.</title>
        <authorList>
            <consortium name="The Broad Institute Genomics Platform"/>
            <consortium name="The Broad Institute Genome Sequencing Center for Infectious Disease"/>
            <person name="Wu L."/>
            <person name="Ma J."/>
        </authorList>
    </citation>
    <scope>NUCLEOTIDE SEQUENCE [LARGE SCALE GENOMIC DNA]</scope>
    <source>
        <strain evidence="9">KCTC 15012</strain>
    </source>
</reference>
<keyword evidence="4 8" id="KW-0378">Hydrolase</keyword>
<organism evidence="8 9">
    <name type="scientific">Phaeospirillum tilakii</name>
    <dbReference type="NCBI Taxonomy" id="741673"/>
    <lineage>
        <taxon>Bacteria</taxon>
        <taxon>Pseudomonadati</taxon>
        <taxon>Pseudomonadota</taxon>
        <taxon>Alphaproteobacteria</taxon>
        <taxon>Rhodospirillales</taxon>
        <taxon>Rhodospirillaceae</taxon>
        <taxon>Phaeospirillum</taxon>
    </lineage>
</organism>
<dbReference type="SUPFAM" id="SSF56655">
    <property type="entry name" value="Carbohydrate phosphatase"/>
    <property type="match status" value="1"/>
</dbReference>
<dbReference type="Gene3D" id="3.40.190.90">
    <property type="match status" value="1"/>
</dbReference>
<dbReference type="NCBIfam" id="TIGR00330">
    <property type="entry name" value="glpX"/>
    <property type="match status" value="1"/>
</dbReference>
<gene>
    <name evidence="8" type="primary">glpX</name>
    <name evidence="8" type="ORF">ACFSNB_17125</name>
</gene>
<evidence type="ECO:0000256" key="3">
    <source>
        <dbReference type="ARBA" id="ARBA00022723"/>
    </source>
</evidence>
<dbReference type="GO" id="GO:0042132">
    <property type="term" value="F:fructose 1,6-bisphosphate 1-phosphatase activity"/>
    <property type="evidence" value="ECO:0007669"/>
    <property type="project" value="UniProtKB-EC"/>
</dbReference>
<evidence type="ECO:0000256" key="4">
    <source>
        <dbReference type="ARBA" id="ARBA00022801"/>
    </source>
</evidence>
<proteinExistence type="inferred from homology"/>
<protein>
    <recommendedName>
        <fullName evidence="7">Fructose-1,6-bisphosphatase</fullName>
    </recommendedName>
</protein>
<dbReference type="PIRSF" id="PIRSF004532">
    <property type="entry name" value="GlpX"/>
    <property type="match status" value="1"/>
</dbReference>
<keyword evidence="5" id="KW-0464">Manganese</keyword>
<evidence type="ECO:0000256" key="6">
    <source>
        <dbReference type="ARBA" id="ARBA00023277"/>
    </source>
</evidence>
<dbReference type="PANTHER" id="PTHR30447:SF0">
    <property type="entry name" value="FRUCTOSE-1,6-BISPHOSPHATASE 1 CLASS 2-RELATED"/>
    <property type="match status" value="1"/>
</dbReference>
<dbReference type="EMBL" id="JBHUIY010000051">
    <property type="protein sequence ID" value="MFD2235526.1"/>
    <property type="molecule type" value="Genomic_DNA"/>
</dbReference>
<sequence>MHIPGATGAGETTPGPYDLRRATESAARAAYDWIGRGDRTLADDAAVAAMAARLEQLGLDAVLTIGEGPREEISTLYHGQRFGEPSRPPRWEMVVDPLEGTSFLARGMTNAMAAVALVPHGSLDVLAPARYIEKLVVPPAACGRVDPAAPVAERLRQLGRALGKPILDLTIYVIEQPRNRALVEAIHQAGARVALYPAGDLAGALMAATPDSGIDALMGTGGVPEGMLAAIAIRAMGGGFFARIDPQLASEQQAVEAAGLDLSRWHRLENLVRSDQAIFCATGITTGLLLDGVERQPGAELTHSLLIGGPAGHRQRLTSWHRREPDPAPA</sequence>
<evidence type="ECO:0000256" key="5">
    <source>
        <dbReference type="ARBA" id="ARBA00023211"/>
    </source>
</evidence>
<comment type="catalytic activity">
    <reaction evidence="1">
        <text>beta-D-fructose 1,6-bisphosphate + H2O = beta-D-fructose 6-phosphate + phosphate</text>
        <dbReference type="Rhea" id="RHEA:11064"/>
        <dbReference type="ChEBI" id="CHEBI:15377"/>
        <dbReference type="ChEBI" id="CHEBI:32966"/>
        <dbReference type="ChEBI" id="CHEBI:43474"/>
        <dbReference type="ChEBI" id="CHEBI:57634"/>
        <dbReference type="EC" id="3.1.3.11"/>
    </reaction>
</comment>
<keyword evidence="9" id="KW-1185">Reference proteome</keyword>
<evidence type="ECO:0000256" key="2">
    <source>
        <dbReference type="ARBA" id="ARBA00008989"/>
    </source>
</evidence>
<evidence type="ECO:0000313" key="8">
    <source>
        <dbReference type="EMBL" id="MFD2235526.1"/>
    </source>
</evidence>